<dbReference type="GO" id="GO:0005886">
    <property type="term" value="C:plasma membrane"/>
    <property type="evidence" value="ECO:0007669"/>
    <property type="project" value="TreeGrafter"/>
</dbReference>
<keyword evidence="4" id="KW-0297">G-protein coupled receptor</keyword>
<gene>
    <name evidence="10" type="ORF">IZO911_LOCUS38211</name>
</gene>
<dbReference type="PROSITE" id="PS50262">
    <property type="entry name" value="G_PROTEIN_RECEP_F1_2"/>
    <property type="match status" value="1"/>
</dbReference>
<dbReference type="AlphaFoldDB" id="A0A815J4E3"/>
<evidence type="ECO:0000256" key="6">
    <source>
        <dbReference type="ARBA" id="ARBA00023170"/>
    </source>
</evidence>
<name>A0A815J4E3_9BILA</name>
<evidence type="ECO:0000256" key="7">
    <source>
        <dbReference type="ARBA" id="ARBA00023224"/>
    </source>
</evidence>
<comment type="caution">
    <text evidence="10">The sequence shown here is derived from an EMBL/GenBank/DDBJ whole genome shotgun (WGS) entry which is preliminary data.</text>
</comment>
<dbReference type="Pfam" id="PF00001">
    <property type="entry name" value="7tm_1"/>
    <property type="match status" value="1"/>
</dbReference>
<keyword evidence="5 8" id="KW-0472">Membrane</keyword>
<evidence type="ECO:0000256" key="5">
    <source>
        <dbReference type="ARBA" id="ARBA00023136"/>
    </source>
</evidence>
<feature type="transmembrane region" description="Helical" evidence="8">
    <location>
        <begin position="204"/>
        <end position="229"/>
    </location>
</feature>
<feature type="domain" description="G-protein coupled receptors family 1 profile" evidence="9">
    <location>
        <begin position="57"/>
        <end position="329"/>
    </location>
</feature>
<evidence type="ECO:0000256" key="8">
    <source>
        <dbReference type="SAM" id="Phobius"/>
    </source>
</evidence>
<evidence type="ECO:0000313" key="11">
    <source>
        <dbReference type="Proteomes" id="UP000663860"/>
    </source>
</evidence>
<organism evidence="10 11">
    <name type="scientific">Adineta steineri</name>
    <dbReference type="NCBI Taxonomy" id="433720"/>
    <lineage>
        <taxon>Eukaryota</taxon>
        <taxon>Metazoa</taxon>
        <taxon>Spiralia</taxon>
        <taxon>Gnathifera</taxon>
        <taxon>Rotifera</taxon>
        <taxon>Eurotatoria</taxon>
        <taxon>Bdelloidea</taxon>
        <taxon>Adinetida</taxon>
        <taxon>Adinetidae</taxon>
        <taxon>Adineta</taxon>
    </lineage>
</organism>
<keyword evidence="3 8" id="KW-1133">Transmembrane helix</keyword>
<feature type="transmembrane region" description="Helical" evidence="8">
    <location>
        <begin position="118"/>
        <end position="141"/>
    </location>
</feature>
<sequence length="354" mass="40265">MKYVVVKEYFVKLNHHHSFSEKMSSSSDANIITLLNNTTNQLNRYLAISIFLFGIIGNALNTLVLSQRALRLNPCSWLFLVSSIAYSISIISGLVPRFLSSWNADLTNTNPLLCKLRIFIFFNSLTIAFWLIMLATIDRWLSSSINANHRQKSTLKNAQHGMICIMIVSTMIQIQQLVCFEANLTNAPIKCYTKTVACSILSDMTFALITVLIPLLVMFILGLMIISNVRQTQARLRPMNMAIDSNDGQHTTTVVFGRQKKTDRQLLKMLFVQILVILALTFPLALSKLYTTFTRNTYKSPLQNTIENFIFNLLLNLVNAASGMPFYIYTLTGGSIFRKALYDLVKSLREKMRW</sequence>
<dbReference type="Proteomes" id="UP000663860">
    <property type="component" value="Unassembled WGS sequence"/>
</dbReference>
<evidence type="ECO:0000259" key="9">
    <source>
        <dbReference type="PROSITE" id="PS50262"/>
    </source>
</evidence>
<reference evidence="10" key="1">
    <citation type="submission" date="2021-02" db="EMBL/GenBank/DDBJ databases">
        <authorList>
            <person name="Nowell W R."/>
        </authorList>
    </citation>
    <scope>NUCLEOTIDE SEQUENCE</scope>
</reference>
<dbReference type="GO" id="GO:0004930">
    <property type="term" value="F:G protein-coupled receptor activity"/>
    <property type="evidence" value="ECO:0007669"/>
    <property type="project" value="UniProtKB-KW"/>
</dbReference>
<dbReference type="PANTHER" id="PTHR24243:SF230">
    <property type="entry name" value="G-PROTEIN COUPLED RECEPTORS FAMILY 1 PROFILE DOMAIN-CONTAINING PROTEIN"/>
    <property type="match status" value="1"/>
</dbReference>
<keyword evidence="7" id="KW-0807">Transducer</keyword>
<evidence type="ECO:0000256" key="4">
    <source>
        <dbReference type="ARBA" id="ARBA00023040"/>
    </source>
</evidence>
<comment type="subcellular location">
    <subcellularLocation>
        <location evidence="1">Membrane</location>
        <topology evidence="1">Multi-pass membrane protein</topology>
    </subcellularLocation>
</comment>
<accession>A0A815J4E3</accession>
<feature type="transmembrane region" description="Helical" evidence="8">
    <location>
        <begin position="45"/>
        <end position="65"/>
    </location>
</feature>
<keyword evidence="2 8" id="KW-0812">Transmembrane</keyword>
<dbReference type="PANTHER" id="PTHR24243">
    <property type="entry name" value="G-PROTEIN COUPLED RECEPTOR"/>
    <property type="match status" value="1"/>
</dbReference>
<evidence type="ECO:0000256" key="1">
    <source>
        <dbReference type="ARBA" id="ARBA00004141"/>
    </source>
</evidence>
<dbReference type="Gene3D" id="1.20.1070.10">
    <property type="entry name" value="Rhodopsin 7-helix transmembrane proteins"/>
    <property type="match status" value="1"/>
</dbReference>
<evidence type="ECO:0000313" key="10">
    <source>
        <dbReference type="EMBL" id="CAF1377428.1"/>
    </source>
</evidence>
<dbReference type="EMBL" id="CAJNOE010001034">
    <property type="protein sequence ID" value="CAF1377428.1"/>
    <property type="molecule type" value="Genomic_DNA"/>
</dbReference>
<dbReference type="InterPro" id="IPR000276">
    <property type="entry name" value="GPCR_Rhodpsn"/>
</dbReference>
<feature type="transmembrane region" description="Helical" evidence="8">
    <location>
        <begin position="309"/>
        <end position="329"/>
    </location>
</feature>
<evidence type="ECO:0000256" key="3">
    <source>
        <dbReference type="ARBA" id="ARBA00022989"/>
    </source>
</evidence>
<proteinExistence type="predicted"/>
<dbReference type="InterPro" id="IPR017452">
    <property type="entry name" value="GPCR_Rhodpsn_7TM"/>
</dbReference>
<protein>
    <recommendedName>
        <fullName evidence="9">G-protein coupled receptors family 1 profile domain-containing protein</fullName>
    </recommendedName>
</protein>
<keyword evidence="6" id="KW-0675">Receptor</keyword>
<evidence type="ECO:0000256" key="2">
    <source>
        <dbReference type="ARBA" id="ARBA00022692"/>
    </source>
</evidence>
<feature type="transmembrane region" description="Helical" evidence="8">
    <location>
        <begin position="77"/>
        <end position="98"/>
    </location>
</feature>
<dbReference type="SUPFAM" id="SSF81321">
    <property type="entry name" value="Family A G protein-coupled receptor-like"/>
    <property type="match status" value="1"/>
</dbReference>
<feature type="transmembrane region" description="Helical" evidence="8">
    <location>
        <begin position="266"/>
        <end position="289"/>
    </location>
</feature>